<keyword evidence="5" id="KW-0653">Protein transport</keyword>
<dbReference type="AlphaFoldDB" id="A0A6P3DAZ5"/>
<name>A0A6P3DAZ5_BOMTE</name>
<dbReference type="RefSeq" id="XP_012165256.1">
    <property type="nucleotide sequence ID" value="XM_012309866.3"/>
</dbReference>
<evidence type="ECO:0000256" key="1">
    <source>
        <dbReference type="ARBA" id="ARBA00004567"/>
    </source>
</evidence>
<dbReference type="RefSeq" id="XP_003396300.1">
    <property type="nucleotide sequence ID" value="XM_003396252.4"/>
</dbReference>
<comment type="similarity">
    <text evidence="2">Belongs to the nucleoporin NSP1/NUP62 family.</text>
</comment>
<protein>
    <submittedName>
        <fullName evidence="13 14">Nuclear pore glycoprotein p62</fullName>
    </submittedName>
</protein>
<evidence type="ECO:0000313" key="16">
    <source>
        <dbReference type="RefSeq" id="XP_012165259.1"/>
    </source>
</evidence>
<keyword evidence="4" id="KW-0509">mRNA transport</keyword>
<dbReference type="GO" id="GO:0017056">
    <property type="term" value="F:structural constituent of nuclear pore"/>
    <property type="evidence" value="ECO:0007669"/>
    <property type="project" value="InterPro"/>
</dbReference>
<evidence type="ECO:0000256" key="7">
    <source>
        <dbReference type="ARBA" id="ARBA00023132"/>
    </source>
</evidence>
<keyword evidence="9" id="KW-0175">Coiled coil</keyword>
<dbReference type="Gene3D" id="1.20.5.170">
    <property type="match status" value="1"/>
</dbReference>
<dbReference type="GO" id="GO:0006405">
    <property type="term" value="P:RNA export from nucleus"/>
    <property type="evidence" value="ECO:0007669"/>
    <property type="project" value="TreeGrafter"/>
</dbReference>
<organism evidence="16">
    <name type="scientific">Bombus terrestris</name>
    <name type="common">Buff-tailed bumblebee</name>
    <name type="synonym">Apis terrestris</name>
    <dbReference type="NCBI Taxonomy" id="30195"/>
    <lineage>
        <taxon>Eukaryota</taxon>
        <taxon>Metazoa</taxon>
        <taxon>Ecdysozoa</taxon>
        <taxon>Arthropoda</taxon>
        <taxon>Hexapoda</taxon>
        <taxon>Insecta</taxon>
        <taxon>Pterygota</taxon>
        <taxon>Neoptera</taxon>
        <taxon>Endopterygota</taxon>
        <taxon>Hymenoptera</taxon>
        <taxon>Apocrita</taxon>
        <taxon>Aculeata</taxon>
        <taxon>Apoidea</taxon>
        <taxon>Anthophila</taxon>
        <taxon>Apidae</taxon>
        <taxon>Bombus</taxon>
        <taxon>Bombus</taxon>
    </lineage>
</organism>
<sequence>MSFTYSTPKSQPSTTPASTVPTTTFTFGVGGAGDAAKPTGFSLTSTPVQTKPGGVFGTGLSGTPVQNPGFTFGTPTAAPTTTVPSQTPGLTFSTDTTASTGITPATTTATAPTGFSTPAPAGNTLSFNLGGTTTVTTTTAASSAFASKLLTTGFALGGGETIVSTARTGLTFGTPNTMTTGTGFTLSATPVVTTAIATTTTATGFSLGASGTTSAATGFTFGTGTTSTSTAGFSLNQTAATASLTSTQASLGTTTTVSSSAGTLQPASINSFEESINKWTLELEEQEKVFVNQAEQVNAWDKLLISNGEKIVALNQEVERVKIEQQQLEHELDYVVGQQKELQDCLVPLEKELASLSVSDPEREYTYRLAEDLDTQLKRMSEDLKEIIEHLNQANRTQDSSDPIVQIGKILNAHMNSLQWLDQQTTLLNQKIQQIDQMHQNFRQENERNFNLAYN</sequence>
<comment type="subcellular location">
    <subcellularLocation>
        <location evidence="1">Nucleus</location>
        <location evidence="1">Nuclear pore complex</location>
    </subcellularLocation>
</comment>
<dbReference type="InterPro" id="IPR007758">
    <property type="entry name" value="Nucleoporin_NSP1_C"/>
</dbReference>
<feature type="domain" description="Nucleoporin NSP1-like C-terminal" evidence="11">
    <location>
        <begin position="270"/>
        <end position="357"/>
    </location>
</feature>
<feature type="compositionally biased region" description="Polar residues" evidence="10">
    <location>
        <begin position="1"/>
        <end position="12"/>
    </location>
</feature>
<feature type="region of interest" description="Disordered" evidence="10">
    <location>
        <begin position="94"/>
        <end position="117"/>
    </location>
</feature>
<feature type="region of interest" description="Disordered" evidence="10">
    <location>
        <begin position="38"/>
        <end position="61"/>
    </location>
</feature>
<keyword evidence="7" id="KW-0906">Nuclear pore complex</keyword>
<dbReference type="FunFam" id="1.20.5.170:FF:000040">
    <property type="entry name" value="Nuclear pore glycoprotein p62"/>
    <property type="match status" value="1"/>
</dbReference>
<feature type="region of interest" description="Disordered" evidence="10">
    <location>
        <begin position="1"/>
        <end position="22"/>
    </location>
</feature>
<keyword evidence="3" id="KW-0813">Transport</keyword>
<evidence type="ECO:0000256" key="4">
    <source>
        <dbReference type="ARBA" id="ARBA00022816"/>
    </source>
</evidence>
<evidence type="ECO:0000256" key="5">
    <source>
        <dbReference type="ARBA" id="ARBA00022927"/>
    </source>
</evidence>
<dbReference type="RefSeq" id="XP_012165259.1">
    <property type="nucleotide sequence ID" value="XM_012309869.2"/>
</dbReference>
<dbReference type="PANTHER" id="PTHR12084">
    <property type="entry name" value="NUCLEAR PORE GLYCOPROTEIN P62-RELATED"/>
    <property type="match status" value="1"/>
</dbReference>
<evidence type="ECO:0000256" key="10">
    <source>
        <dbReference type="SAM" id="MobiDB-lite"/>
    </source>
</evidence>
<dbReference type="CTD" id="23636"/>
<evidence type="ECO:0000313" key="12">
    <source>
        <dbReference type="Proteomes" id="UP000835206"/>
    </source>
</evidence>
<dbReference type="RefSeq" id="XP_012165258.1">
    <property type="nucleotide sequence ID" value="XM_012309868.3"/>
</dbReference>
<evidence type="ECO:0000256" key="8">
    <source>
        <dbReference type="ARBA" id="ARBA00023242"/>
    </source>
</evidence>
<dbReference type="Proteomes" id="UP000835206">
    <property type="component" value="Chromosome 7"/>
</dbReference>
<keyword evidence="12" id="KW-1185">Reference proteome</keyword>
<dbReference type="GO" id="GO:0051028">
    <property type="term" value="P:mRNA transport"/>
    <property type="evidence" value="ECO:0007669"/>
    <property type="project" value="UniProtKB-KW"/>
</dbReference>
<accession>A0A6P3DAZ5</accession>
<keyword evidence="8" id="KW-0539">Nucleus</keyword>
<evidence type="ECO:0000313" key="15">
    <source>
        <dbReference type="RefSeq" id="XP_012165258.1"/>
    </source>
</evidence>
<dbReference type="PANTHER" id="PTHR12084:SF0">
    <property type="entry name" value="NUCLEAR PORE GLYCOPROTEIN P62"/>
    <property type="match status" value="1"/>
</dbReference>
<keyword evidence="6" id="KW-0811">Translocation</keyword>
<feature type="compositionally biased region" description="Low complexity" evidence="10">
    <location>
        <begin position="13"/>
        <end position="22"/>
    </location>
</feature>
<dbReference type="OrthoDB" id="344345at2759"/>
<dbReference type="GO" id="GO:0005543">
    <property type="term" value="F:phospholipid binding"/>
    <property type="evidence" value="ECO:0007669"/>
    <property type="project" value="TreeGrafter"/>
</dbReference>
<feature type="coiled-coil region" evidence="9">
    <location>
        <begin position="269"/>
        <end position="331"/>
    </location>
</feature>
<dbReference type="GeneID" id="100651681"/>
<dbReference type="Pfam" id="PF05064">
    <property type="entry name" value="Nsp1_C"/>
    <property type="match status" value="1"/>
</dbReference>
<evidence type="ECO:0000256" key="9">
    <source>
        <dbReference type="SAM" id="Coils"/>
    </source>
</evidence>
<evidence type="ECO:0000259" key="11">
    <source>
        <dbReference type="Pfam" id="PF05064"/>
    </source>
</evidence>
<dbReference type="KEGG" id="bter:100651681"/>
<feature type="coiled-coil region" evidence="9">
    <location>
        <begin position="370"/>
        <end position="397"/>
    </location>
</feature>
<dbReference type="InterPro" id="IPR026010">
    <property type="entry name" value="NSP1/NUP62"/>
</dbReference>
<dbReference type="RefSeq" id="XP_012165258.1">
    <property type="nucleotide sequence ID" value="XM_012309868.2"/>
</dbReference>
<reference evidence="15 16" key="1">
    <citation type="submission" date="2022-04" db="UniProtKB">
        <authorList>
            <consortium name="RefSeq"/>
        </authorList>
    </citation>
    <scope>IDENTIFICATION</scope>
</reference>
<evidence type="ECO:0000256" key="6">
    <source>
        <dbReference type="ARBA" id="ARBA00023010"/>
    </source>
</evidence>
<dbReference type="GO" id="GO:0006606">
    <property type="term" value="P:protein import into nucleus"/>
    <property type="evidence" value="ECO:0007669"/>
    <property type="project" value="TreeGrafter"/>
</dbReference>
<proteinExistence type="inferred from homology"/>
<dbReference type="RefSeq" id="XP_012165259.1">
    <property type="nucleotide sequence ID" value="XM_012309869.3"/>
</dbReference>
<evidence type="ECO:0000313" key="13">
    <source>
        <dbReference type="RefSeq" id="XP_003396300.1"/>
    </source>
</evidence>
<dbReference type="GO" id="GO:0044613">
    <property type="term" value="C:nuclear pore central transport channel"/>
    <property type="evidence" value="ECO:0007669"/>
    <property type="project" value="TreeGrafter"/>
</dbReference>
<evidence type="ECO:0000256" key="3">
    <source>
        <dbReference type="ARBA" id="ARBA00022448"/>
    </source>
</evidence>
<gene>
    <name evidence="13 14 15 16" type="primary">LOC100651681</name>
</gene>
<evidence type="ECO:0000313" key="14">
    <source>
        <dbReference type="RefSeq" id="XP_012165256.1"/>
    </source>
</evidence>
<evidence type="ECO:0000256" key="2">
    <source>
        <dbReference type="ARBA" id="ARBA00005911"/>
    </source>
</evidence>